<gene>
    <name evidence="1" type="ORF">ACJMK2_039119</name>
</gene>
<dbReference type="EMBL" id="JBJQND010000007">
    <property type="protein sequence ID" value="KAL3871100.1"/>
    <property type="molecule type" value="Genomic_DNA"/>
</dbReference>
<proteinExistence type="predicted"/>
<accession>A0ABD3WB20</accession>
<evidence type="ECO:0000313" key="2">
    <source>
        <dbReference type="Proteomes" id="UP001634394"/>
    </source>
</evidence>
<sequence length="317" mass="35390">MLLIKPSDIRYSQDSIRCIFTGKHHGTKIGKTLDGLVDGDISVDTIPCISVTMKNGKWFTHDNRRLWVLKYFELLGGCTCVSVTQKSCLEGRKFTTYNEGTNIKVRGDPGGIWYHKYNENPAIYKNYLQNQNINAHNKSSAPTHARIISDEVPLKTLLKDSTVDAIQIEPAFERVTTTALINLERVTNTALINLEQVTNTTHMTLKRKRDILDTTGTCSRKHTSVSVSFSFSFTPSLSKMPAKPDLRHVFPNLMLHFNSTSNGTPTPSTSSVLVTAVPATSYNSVFSKNVISKNNSTRQYRHGIKCTGFIRKSSGKI</sequence>
<dbReference type="PANTHER" id="PTHR35378:SF1">
    <property type="entry name" value="C2H2-TYPE DOMAIN-CONTAINING PROTEIN"/>
    <property type="match status" value="1"/>
</dbReference>
<keyword evidence="2" id="KW-1185">Reference proteome</keyword>
<reference evidence="1 2" key="1">
    <citation type="submission" date="2024-11" db="EMBL/GenBank/DDBJ databases">
        <title>Chromosome-level genome assembly of the freshwater bivalve Anodonta woodiana.</title>
        <authorList>
            <person name="Chen X."/>
        </authorList>
    </citation>
    <scope>NUCLEOTIDE SEQUENCE [LARGE SCALE GENOMIC DNA]</scope>
    <source>
        <strain evidence="1">MN2024</strain>
        <tissue evidence="1">Gills</tissue>
    </source>
</reference>
<organism evidence="1 2">
    <name type="scientific">Sinanodonta woodiana</name>
    <name type="common">Chinese pond mussel</name>
    <name type="synonym">Anodonta woodiana</name>
    <dbReference type="NCBI Taxonomy" id="1069815"/>
    <lineage>
        <taxon>Eukaryota</taxon>
        <taxon>Metazoa</taxon>
        <taxon>Spiralia</taxon>
        <taxon>Lophotrochozoa</taxon>
        <taxon>Mollusca</taxon>
        <taxon>Bivalvia</taxon>
        <taxon>Autobranchia</taxon>
        <taxon>Heteroconchia</taxon>
        <taxon>Palaeoheterodonta</taxon>
        <taxon>Unionida</taxon>
        <taxon>Unionoidea</taxon>
        <taxon>Unionidae</taxon>
        <taxon>Unioninae</taxon>
        <taxon>Sinanodonta</taxon>
    </lineage>
</organism>
<comment type="caution">
    <text evidence="1">The sequence shown here is derived from an EMBL/GenBank/DDBJ whole genome shotgun (WGS) entry which is preliminary data.</text>
</comment>
<protein>
    <submittedName>
        <fullName evidence="1">Uncharacterized protein</fullName>
    </submittedName>
</protein>
<dbReference type="AlphaFoldDB" id="A0ABD3WB20"/>
<name>A0ABD3WB20_SINWO</name>
<dbReference type="Proteomes" id="UP001634394">
    <property type="component" value="Unassembled WGS sequence"/>
</dbReference>
<evidence type="ECO:0000313" key="1">
    <source>
        <dbReference type="EMBL" id="KAL3871100.1"/>
    </source>
</evidence>
<dbReference type="PANTHER" id="PTHR35378">
    <property type="entry name" value="UNNAMED PRODUCT"/>
    <property type="match status" value="1"/>
</dbReference>